<keyword evidence="2" id="KW-1185">Reference proteome</keyword>
<comment type="caution">
    <text evidence="1">The sequence shown here is derived from an EMBL/GenBank/DDBJ whole genome shotgun (WGS) entry which is preliminary data.</text>
</comment>
<evidence type="ECO:0000313" key="1">
    <source>
        <dbReference type="EMBL" id="CAI5745888.1"/>
    </source>
</evidence>
<reference evidence="1" key="1">
    <citation type="submission" date="2022-12" db="EMBL/GenBank/DDBJ databases">
        <authorList>
            <person name="Webb A."/>
        </authorList>
    </citation>
    <scope>NUCLEOTIDE SEQUENCE</scope>
    <source>
        <strain evidence="1">Pd1</strain>
    </source>
</reference>
<name>A0AAV0VBI2_9STRA</name>
<evidence type="ECO:0000313" key="2">
    <source>
        <dbReference type="Proteomes" id="UP001162029"/>
    </source>
</evidence>
<dbReference type="EMBL" id="CANTFM010002332">
    <property type="protein sequence ID" value="CAI5745888.1"/>
    <property type="molecule type" value="Genomic_DNA"/>
</dbReference>
<accession>A0AAV0VBI2</accession>
<organism evidence="1 2">
    <name type="scientific">Peronospora destructor</name>
    <dbReference type="NCBI Taxonomy" id="86335"/>
    <lineage>
        <taxon>Eukaryota</taxon>
        <taxon>Sar</taxon>
        <taxon>Stramenopiles</taxon>
        <taxon>Oomycota</taxon>
        <taxon>Peronosporomycetes</taxon>
        <taxon>Peronosporales</taxon>
        <taxon>Peronosporaceae</taxon>
        <taxon>Peronospora</taxon>
    </lineage>
</organism>
<dbReference type="AlphaFoldDB" id="A0AAV0VBI2"/>
<sequence>MYANPIVLDKNNYVLYDVYTTFSQDKMRYNYTLVNGILYLQSTWFSADNASASPTPVVACFGAEFIKLPAINSIVAAVNEATTVANSGSDAKIQCTTGSFYKTTLHGIDYTICESRTKGFTMQSSDMDVSVKYLHSHIDIQLPIIDHKCSSVASFTSVTALGYSLLTGEPIPTDDRES</sequence>
<gene>
    <name evidence="1" type="ORF">PDE001_LOCUS10924</name>
</gene>
<proteinExistence type="predicted"/>
<protein>
    <submittedName>
        <fullName evidence="1">Uncharacterized protein</fullName>
    </submittedName>
</protein>
<dbReference type="Proteomes" id="UP001162029">
    <property type="component" value="Unassembled WGS sequence"/>
</dbReference>